<proteinExistence type="predicted"/>
<evidence type="ECO:0000313" key="10">
    <source>
        <dbReference type="Proteomes" id="UP001634394"/>
    </source>
</evidence>
<feature type="chain" id="PRO_5044725279" description="RING-type domain-containing protein" evidence="7">
    <location>
        <begin position="24"/>
        <end position="382"/>
    </location>
</feature>
<feature type="compositionally biased region" description="Polar residues" evidence="5">
    <location>
        <begin position="280"/>
        <end position="297"/>
    </location>
</feature>
<name>A0ABD3XLU7_SINWO</name>
<evidence type="ECO:0000256" key="2">
    <source>
        <dbReference type="ARBA" id="ARBA00022771"/>
    </source>
</evidence>
<keyword evidence="7" id="KW-0732">Signal</keyword>
<keyword evidence="2 4" id="KW-0863">Zinc-finger</keyword>
<evidence type="ECO:0000256" key="5">
    <source>
        <dbReference type="SAM" id="MobiDB-lite"/>
    </source>
</evidence>
<dbReference type="PROSITE" id="PS50089">
    <property type="entry name" value="ZF_RING_2"/>
    <property type="match status" value="1"/>
</dbReference>
<keyword evidence="1" id="KW-0479">Metal-binding</keyword>
<keyword evidence="6" id="KW-0472">Membrane</keyword>
<feature type="signal peptide" evidence="7">
    <location>
        <begin position="1"/>
        <end position="23"/>
    </location>
</feature>
<dbReference type="InterPro" id="IPR051728">
    <property type="entry name" value="RING-FYVE_E3_ubiquitin-ligase"/>
</dbReference>
<dbReference type="EMBL" id="JBJQND010000002">
    <property type="protein sequence ID" value="KAL3885985.1"/>
    <property type="molecule type" value="Genomic_DNA"/>
</dbReference>
<dbReference type="EMBL" id="JBJQND010000002">
    <property type="protein sequence ID" value="KAL3885983.1"/>
    <property type="molecule type" value="Genomic_DNA"/>
</dbReference>
<dbReference type="SUPFAM" id="SSF48726">
    <property type="entry name" value="Immunoglobulin"/>
    <property type="match status" value="1"/>
</dbReference>
<dbReference type="Proteomes" id="UP001634394">
    <property type="component" value="Unassembled WGS sequence"/>
</dbReference>
<feature type="region of interest" description="Disordered" evidence="5">
    <location>
        <begin position="280"/>
        <end position="300"/>
    </location>
</feature>
<keyword evidence="6" id="KW-1133">Transmembrane helix</keyword>
<evidence type="ECO:0000256" key="4">
    <source>
        <dbReference type="PROSITE-ProRule" id="PRU00175"/>
    </source>
</evidence>
<dbReference type="InterPro" id="IPR036179">
    <property type="entry name" value="Ig-like_dom_sf"/>
</dbReference>
<dbReference type="InterPro" id="IPR013783">
    <property type="entry name" value="Ig-like_fold"/>
</dbReference>
<dbReference type="Pfam" id="PF13920">
    <property type="entry name" value="zf-C3HC4_3"/>
    <property type="match status" value="1"/>
</dbReference>
<dbReference type="FunFam" id="1.10.1170.10:FF:000002">
    <property type="entry name" value="Baculoviral IAP repeat containing 7"/>
    <property type="match status" value="1"/>
</dbReference>
<sequence>MAQFRRCMLLMVNVATGLISVSGITLKYVCPGDSIQAFENIEFDRCNGRVSLHISGNRSTEIAKWLMQNCTIQETCLDAFKDRVLLDQNGTITIHNLHHFDQGKYFVISNNYTLPSIQEVQLNVMVAPKKECKPMIDRLGKKLHATLKNDYCGVPVVTLYWKGYAGVSDTNGPLLQITPATESRTYYACIQGPALLCVKSQMELDNCSPFVIEENNSQTVPSESSNTVVLMVIIIVVVTLLILGIVSVVILFLKRRRRRRLKRKLKEGLLDATLREKTNFDTQRSPSNDQHQPLGTHSESDYEMNEVGTDLQFGIDPATIRELQELRDAARCKICFANKTSVVFMPCKHVATCDECSIPLHSCPVCRETIKERKIICFDSNE</sequence>
<gene>
    <name evidence="9" type="ORF">ACJMK2_026013</name>
</gene>
<accession>A0ABD3XLU7</accession>
<dbReference type="EMBL" id="JBJQND010000002">
    <property type="protein sequence ID" value="KAL3885984.1"/>
    <property type="molecule type" value="Genomic_DNA"/>
</dbReference>
<dbReference type="Gene3D" id="1.10.1170.10">
    <property type="entry name" value="Inhibitor Of Apoptosis Protein (2mihbC-IAP-1), Chain A"/>
    <property type="match status" value="1"/>
</dbReference>
<reference evidence="9 10" key="1">
    <citation type="submission" date="2024-11" db="EMBL/GenBank/DDBJ databases">
        <title>Chromosome-level genome assembly of the freshwater bivalve Anodonta woodiana.</title>
        <authorList>
            <person name="Chen X."/>
        </authorList>
    </citation>
    <scope>NUCLEOTIDE SEQUENCE [LARGE SCALE GENOMIC DNA]</scope>
    <source>
        <strain evidence="9">MN2024</strain>
        <tissue evidence="9">Gills</tissue>
    </source>
</reference>
<feature type="domain" description="RING-type" evidence="8">
    <location>
        <begin position="332"/>
        <end position="367"/>
    </location>
</feature>
<dbReference type="EMBL" id="JBJQND010000002">
    <property type="protein sequence ID" value="KAL3885982.1"/>
    <property type="molecule type" value="Genomic_DNA"/>
</dbReference>
<evidence type="ECO:0000256" key="7">
    <source>
        <dbReference type="SAM" id="SignalP"/>
    </source>
</evidence>
<dbReference type="SUPFAM" id="SSF57850">
    <property type="entry name" value="RING/U-box"/>
    <property type="match status" value="1"/>
</dbReference>
<dbReference type="PANTHER" id="PTHR14879">
    <property type="entry name" value="CASPASE REGULATOR, RING FINGER DOMAIN-CONTAINING"/>
    <property type="match status" value="1"/>
</dbReference>
<evidence type="ECO:0000256" key="6">
    <source>
        <dbReference type="SAM" id="Phobius"/>
    </source>
</evidence>
<dbReference type="GO" id="GO:0008270">
    <property type="term" value="F:zinc ion binding"/>
    <property type="evidence" value="ECO:0007669"/>
    <property type="project" value="UniProtKB-KW"/>
</dbReference>
<evidence type="ECO:0000259" key="8">
    <source>
        <dbReference type="PROSITE" id="PS50089"/>
    </source>
</evidence>
<evidence type="ECO:0000313" key="9">
    <source>
        <dbReference type="EMBL" id="KAL3885983.1"/>
    </source>
</evidence>
<comment type="caution">
    <text evidence="9">The sequence shown here is derived from an EMBL/GenBank/DDBJ whole genome shotgun (WGS) entry which is preliminary data.</text>
</comment>
<organism evidence="9 10">
    <name type="scientific">Sinanodonta woodiana</name>
    <name type="common">Chinese pond mussel</name>
    <name type="synonym">Anodonta woodiana</name>
    <dbReference type="NCBI Taxonomy" id="1069815"/>
    <lineage>
        <taxon>Eukaryota</taxon>
        <taxon>Metazoa</taxon>
        <taxon>Spiralia</taxon>
        <taxon>Lophotrochozoa</taxon>
        <taxon>Mollusca</taxon>
        <taxon>Bivalvia</taxon>
        <taxon>Autobranchia</taxon>
        <taxon>Heteroconchia</taxon>
        <taxon>Palaeoheterodonta</taxon>
        <taxon>Unionida</taxon>
        <taxon>Unionoidea</taxon>
        <taxon>Unionidae</taxon>
        <taxon>Unioninae</taxon>
        <taxon>Sinanodonta</taxon>
    </lineage>
</organism>
<keyword evidence="6" id="KW-0812">Transmembrane</keyword>
<evidence type="ECO:0000256" key="3">
    <source>
        <dbReference type="ARBA" id="ARBA00022833"/>
    </source>
</evidence>
<dbReference type="Gene3D" id="2.60.40.10">
    <property type="entry name" value="Immunoglobulins"/>
    <property type="match status" value="1"/>
</dbReference>
<dbReference type="Gene3D" id="1.10.533.10">
    <property type="entry name" value="Death Domain, Fas"/>
    <property type="match status" value="1"/>
</dbReference>
<keyword evidence="10" id="KW-1185">Reference proteome</keyword>
<dbReference type="AlphaFoldDB" id="A0ABD3XLU7"/>
<dbReference type="PANTHER" id="PTHR14879:SF5">
    <property type="entry name" value="RING-TYPE DOMAIN-CONTAINING PROTEIN"/>
    <property type="match status" value="1"/>
</dbReference>
<feature type="transmembrane region" description="Helical" evidence="6">
    <location>
        <begin position="228"/>
        <end position="253"/>
    </location>
</feature>
<protein>
    <recommendedName>
        <fullName evidence="8">RING-type domain-containing protein</fullName>
    </recommendedName>
</protein>
<keyword evidence="3" id="KW-0862">Zinc</keyword>
<dbReference type="InterPro" id="IPR001841">
    <property type="entry name" value="Znf_RING"/>
</dbReference>
<dbReference type="InterPro" id="IPR011029">
    <property type="entry name" value="DEATH-like_dom_sf"/>
</dbReference>
<evidence type="ECO:0000256" key="1">
    <source>
        <dbReference type="ARBA" id="ARBA00022723"/>
    </source>
</evidence>